<dbReference type="InterPro" id="IPR046452">
    <property type="entry name" value="HgmA_N"/>
</dbReference>
<sequence>MADDITSRADAAAIKAAGLGYQSGFGNHVSTEAVAGALPAGRNSPQRTPYGLYAEQLSGSAFTAPRSENRRSWLYRLRPTASHRPYRPYAGGALVRSGPFDELPPSPNRLRWDPLPIPEAPTDFVDGLVTYAGNGDPAVSAGTAIHLYAANRTMRDRVFYDADGELLILPQEGALLLTTELGRMSVAPGEIAVIPRGVRFHVALQAPTARGYVCENYGALFRLPELGPIGSNGLANARDFLTPQAWFEDRDAPTEVVQKFQGRLWTTTLDHSPFDVVAWHGSLAPYKYDQARFNTINTVSFDHPDPSIFTVLTSPSELPGTANCDFVIFPPRWMVAEDTFRPPWFHRNVMSEFMGLVHGAYDAKAGGFAPGGASLHNCMSGHGPDRESYERAVTAELKPHKIDNTLAFMFESRWVIRPTRFATDTPLAQLDYDDCWDGFTKAQVPGADAS</sequence>
<dbReference type="CDD" id="cd07000">
    <property type="entry name" value="cupin_HGO_N"/>
    <property type="match status" value="1"/>
</dbReference>
<dbReference type="AlphaFoldDB" id="A0A328B696"/>
<comment type="caution">
    <text evidence="15">The sequence shown here is derived from an EMBL/GenBank/DDBJ whole genome shotgun (WGS) entry which is preliminary data.</text>
</comment>
<accession>A0A328B696</accession>
<evidence type="ECO:0000256" key="7">
    <source>
        <dbReference type="ARBA" id="ARBA00023004"/>
    </source>
</evidence>
<feature type="domain" description="Homogentisate 1,2-dioxygenase C-terminal" evidence="13">
    <location>
        <begin position="292"/>
        <end position="441"/>
    </location>
</feature>
<dbReference type="OrthoDB" id="9811253at2"/>
<comment type="catalytic activity">
    <reaction evidence="9">
        <text>homogentisate + O2 = 4-maleylacetoacetate + H(+)</text>
        <dbReference type="Rhea" id="RHEA:15449"/>
        <dbReference type="ChEBI" id="CHEBI:15378"/>
        <dbReference type="ChEBI" id="CHEBI:15379"/>
        <dbReference type="ChEBI" id="CHEBI:16169"/>
        <dbReference type="ChEBI" id="CHEBI:17105"/>
        <dbReference type="EC" id="1.13.11.5"/>
    </reaction>
</comment>
<keyword evidence="3 9" id="KW-0479">Metal-binding</keyword>
<keyword evidence="4 9" id="KW-0828">Tyrosine catabolism</keyword>
<feature type="domain" description="Homogentisate 1,2-dioxygenase N-terminal" evidence="14">
    <location>
        <begin position="21"/>
        <end position="289"/>
    </location>
</feature>
<dbReference type="GO" id="GO:0005737">
    <property type="term" value="C:cytoplasm"/>
    <property type="evidence" value="ECO:0007669"/>
    <property type="project" value="TreeGrafter"/>
</dbReference>
<dbReference type="InterPro" id="IPR005708">
    <property type="entry name" value="Homogentis_dOase"/>
</dbReference>
<dbReference type="InterPro" id="IPR014710">
    <property type="entry name" value="RmlC-like_jellyroll"/>
</dbReference>
<dbReference type="FunFam" id="2.60.120.10:FF:000034">
    <property type="entry name" value="Homogentisate 1,2-dioxygenase"/>
    <property type="match status" value="1"/>
</dbReference>
<keyword evidence="7 9" id="KW-0408">Iron</keyword>
<evidence type="ECO:0000256" key="12">
    <source>
        <dbReference type="PIRSR" id="PIRSR605708-2"/>
    </source>
</evidence>
<evidence type="ECO:0000313" key="16">
    <source>
        <dbReference type="Proteomes" id="UP000249842"/>
    </source>
</evidence>
<feature type="active site" description="Proton acceptor" evidence="9 11">
    <location>
        <position position="303"/>
    </location>
</feature>
<proteinExistence type="inferred from homology"/>
<keyword evidence="8 9" id="KW-0585">Phenylalanine catabolism</keyword>
<gene>
    <name evidence="9" type="primary">hmgA</name>
    <name evidence="15" type="ORF">DJ021_12460</name>
</gene>
<evidence type="ECO:0000259" key="13">
    <source>
        <dbReference type="Pfam" id="PF04209"/>
    </source>
</evidence>
<evidence type="ECO:0000256" key="8">
    <source>
        <dbReference type="ARBA" id="ARBA00023232"/>
    </source>
</evidence>
<dbReference type="GO" id="GO:0005506">
    <property type="term" value="F:iron ion binding"/>
    <property type="evidence" value="ECO:0007669"/>
    <property type="project" value="UniProtKB-UniRule"/>
</dbReference>
<feature type="binding site" evidence="12">
    <location>
        <position position="352"/>
    </location>
    <ligand>
        <name>Fe cation</name>
        <dbReference type="ChEBI" id="CHEBI:24875"/>
    </ligand>
</feature>
<comment type="cofactor">
    <cofactor evidence="1 9 12">
        <name>Fe cation</name>
        <dbReference type="ChEBI" id="CHEBI:24875"/>
    </cofactor>
</comment>
<organism evidence="15 16">
    <name type="scientific">Phenylobacterium hankyongense</name>
    <dbReference type="NCBI Taxonomy" id="1813876"/>
    <lineage>
        <taxon>Bacteria</taxon>
        <taxon>Pseudomonadati</taxon>
        <taxon>Pseudomonadota</taxon>
        <taxon>Alphaproteobacteria</taxon>
        <taxon>Caulobacterales</taxon>
        <taxon>Caulobacteraceae</taxon>
        <taxon>Phenylobacterium</taxon>
    </lineage>
</organism>
<dbReference type="InterPro" id="IPR022950">
    <property type="entry name" value="Homogentis_dOase_bac"/>
</dbReference>
<evidence type="ECO:0000256" key="1">
    <source>
        <dbReference type="ARBA" id="ARBA00001962"/>
    </source>
</evidence>
<dbReference type="InterPro" id="IPR011051">
    <property type="entry name" value="RmlC_Cupin_sf"/>
</dbReference>
<comment type="similarity">
    <text evidence="2 9">Belongs to the homogentisate dioxygenase family.</text>
</comment>
<keyword evidence="5 9" id="KW-0223">Dioxygenase</keyword>
<dbReference type="RefSeq" id="WP_111457851.1">
    <property type="nucleotide sequence ID" value="NZ_QFYP01000001.1"/>
</dbReference>
<dbReference type="Pfam" id="PF20510">
    <property type="entry name" value="HgmA_N"/>
    <property type="match status" value="1"/>
</dbReference>
<dbReference type="EC" id="1.13.11.5" evidence="9 10"/>
<dbReference type="Gene3D" id="2.60.120.10">
    <property type="entry name" value="Jelly Rolls"/>
    <property type="match status" value="2"/>
</dbReference>
<reference evidence="16" key="1">
    <citation type="submission" date="2018-05" db="EMBL/GenBank/DDBJ databases">
        <authorList>
            <person name="Li X."/>
        </authorList>
    </citation>
    <scope>NUCLEOTIDE SEQUENCE [LARGE SCALE GENOMIC DNA]</scope>
    <source>
        <strain evidence="16">HKS-05</strain>
    </source>
</reference>
<protein>
    <recommendedName>
        <fullName evidence="9 10">Homogentisate 1,2-dioxygenase</fullName>
        <shortName evidence="9">HGDO</shortName>
        <ecNumber evidence="9 10">1.13.11.5</ecNumber>
    </recommendedName>
    <alternativeName>
        <fullName evidence="9">Homogentisate oxygenase</fullName>
    </alternativeName>
    <alternativeName>
        <fullName evidence="9">Homogentisic acid oxidase</fullName>
    </alternativeName>
    <alternativeName>
        <fullName evidence="9">Homogentisicase</fullName>
    </alternativeName>
</protein>
<comment type="pathway">
    <text evidence="9">Amino-acid degradation; L-phenylalanine degradation; acetoacetate and fumarate from L-phenylalanine: step 4/6.</text>
</comment>
<dbReference type="PANTHER" id="PTHR11056:SF0">
    <property type="entry name" value="HOMOGENTISATE 1,2-DIOXYGENASE"/>
    <property type="match status" value="1"/>
</dbReference>
<dbReference type="Proteomes" id="UP000249842">
    <property type="component" value="Unassembled WGS sequence"/>
</dbReference>
<feature type="binding site" evidence="12">
    <location>
        <position position="382"/>
    </location>
    <ligand>
        <name>Fe cation</name>
        <dbReference type="ChEBI" id="CHEBI:24875"/>
    </ligand>
</feature>
<dbReference type="InterPro" id="IPR046451">
    <property type="entry name" value="HgmA_C"/>
</dbReference>
<dbReference type="SUPFAM" id="SSF51182">
    <property type="entry name" value="RmlC-like cupins"/>
    <property type="match status" value="1"/>
</dbReference>
<name>A0A328B696_9CAUL</name>
<evidence type="ECO:0000256" key="2">
    <source>
        <dbReference type="ARBA" id="ARBA00007757"/>
    </source>
</evidence>
<feature type="binding site" evidence="9 12">
    <location>
        <position position="382"/>
    </location>
    <ligand>
        <name>homogentisate</name>
        <dbReference type="ChEBI" id="CHEBI:16169"/>
    </ligand>
</feature>
<comment type="subunit">
    <text evidence="9">Hexamer; dimer of trimers.</text>
</comment>
<evidence type="ECO:0000256" key="10">
    <source>
        <dbReference type="NCBIfam" id="TIGR01015"/>
    </source>
</evidence>
<comment type="function">
    <text evidence="9">Involved in the catabolism of homogentisate (2,5-dihydroxyphenylacetate or 2,5-OH-PhAc), a central intermediate in the degradation of phenylalanine and tyrosine. Catalyzes the oxidative ring cleavage of the aromatic ring of homogentisate to yield maleylacetoacetate.</text>
</comment>
<evidence type="ECO:0000256" key="9">
    <source>
        <dbReference type="HAMAP-Rule" id="MF_00334"/>
    </source>
</evidence>
<keyword evidence="6 9" id="KW-0560">Oxidoreductase</keyword>
<feature type="binding site" evidence="12">
    <location>
        <position position="346"/>
    </location>
    <ligand>
        <name>homogentisate</name>
        <dbReference type="ChEBI" id="CHEBI:16169"/>
    </ligand>
</feature>
<evidence type="ECO:0000256" key="11">
    <source>
        <dbReference type="PIRSR" id="PIRSR605708-1"/>
    </source>
</evidence>
<dbReference type="UniPathway" id="UPA00139">
    <property type="reaction ID" value="UER00339"/>
</dbReference>
<dbReference type="NCBIfam" id="TIGR01015">
    <property type="entry name" value="hmgA"/>
    <property type="match status" value="1"/>
</dbReference>
<dbReference type="HAMAP" id="MF_00334">
    <property type="entry name" value="Homogentis_dioxygen"/>
    <property type="match status" value="1"/>
</dbReference>
<dbReference type="GO" id="GO:0004411">
    <property type="term" value="F:homogentisate 1,2-dioxygenase activity"/>
    <property type="evidence" value="ECO:0007669"/>
    <property type="project" value="UniProtKB-UniRule"/>
</dbReference>
<evidence type="ECO:0000256" key="5">
    <source>
        <dbReference type="ARBA" id="ARBA00022964"/>
    </source>
</evidence>
<evidence type="ECO:0000256" key="4">
    <source>
        <dbReference type="ARBA" id="ARBA00022878"/>
    </source>
</evidence>
<evidence type="ECO:0000259" key="14">
    <source>
        <dbReference type="Pfam" id="PF20510"/>
    </source>
</evidence>
<dbReference type="Pfam" id="PF04209">
    <property type="entry name" value="HgmA_C"/>
    <property type="match status" value="1"/>
</dbReference>
<dbReference type="GO" id="GO:0006572">
    <property type="term" value="P:L-tyrosine catabolic process"/>
    <property type="evidence" value="ECO:0007669"/>
    <property type="project" value="UniProtKB-UniRule"/>
</dbReference>
<comment type="caution">
    <text evidence="9">Lacks conserved residue(s) required for the propagation of feature annotation.</text>
</comment>
<dbReference type="GO" id="GO:0006559">
    <property type="term" value="P:L-phenylalanine catabolic process"/>
    <property type="evidence" value="ECO:0007669"/>
    <property type="project" value="UniProtKB-UniRule"/>
</dbReference>
<feature type="binding site" evidence="12">
    <location>
        <position position="361"/>
    </location>
    <ligand>
        <name>homogentisate</name>
        <dbReference type="ChEBI" id="CHEBI:16169"/>
    </ligand>
</feature>
<feature type="binding site" evidence="9">
    <location>
        <position position="400"/>
    </location>
    <ligand>
        <name>Fe cation</name>
        <dbReference type="ChEBI" id="CHEBI:24875"/>
    </ligand>
</feature>
<evidence type="ECO:0000256" key="6">
    <source>
        <dbReference type="ARBA" id="ARBA00023002"/>
    </source>
</evidence>
<keyword evidence="16" id="KW-1185">Reference proteome</keyword>
<dbReference type="PANTHER" id="PTHR11056">
    <property type="entry name" value="HOMOGENTISATE 1,2-DIOXYGENASE"/>
    <property type="match status" value="1"/>
</dbReference>
<evidence type="ECO:0000313" key="15">
    <source>
        <dbReference type="EMBL" id="RAK60558.1"/>
    </source>
</evidence>
<evidence type="ECO:0000256" key="3">
    <source>
        <dbReference type="ARBA" id="ARBA00022723"/>
    </source>
</evidence>
<dbReference type="EMBL" id="QFYP01000001">
    <property type="protein sequence ID" value="RAK60558.1"/>
    <property type="molecule type" value="Genomic_DNA"/>
</dbReference>